<evidence type="ECO:0000256" key="1">
    <source>
        <dbReference type="SAM" id="SignalP"/>
    </source>
</evidence>
<evidence type="ECO:0000313" key="2">
    <source>
        <dbReference type="EMBL" id="ETS87197.1"/>
    </source>
</evidence>
<dbReference type="KEGG" id="pfy:PFICI_01025"/>
<keyword evidence="3" id="KW-1185">Reference proteome</keyword>
<name>W3XNW1_PESFW</name>
<dbReference type="EMBL" id="KI912109">
    <property type="protein sequence ID" value="ETS87197.1"/>
    <property type="molecule type" value="Genomic_DNA"/>
</dbReference>
<gene>
    <name evidence="2" type="ORF">PFICI_01025</name>
</gene>
<dbReference type="HOGENOM" id="CLU_1461807_0_0_1"/>
<evidence type="ECO:0000313" key="3">
    <source>
        <dbReference type="Proteomes" id="UP000030651"/>
    </source>
</evidence>
<sequence>MFSLCQIILALTSVLVVRAAVSECFYLKGISAGRDLGYASIAQPSGNKNYMSTFTTNGLLASKFGINPKTSELRVFTTGNNVNGRTAAIAPKSTSAFLVFDTKTSMLLQNRKALVCSLKPVNILACTASDNAAVSVSQYCPTFWSIADRQRTDLGCTSLVLQAIAAPFEGCGNFSTGVGSLVGSD</sequence>
<dbReference type="OrthoDB" id="10302250at2759"/>
<feature type="signal peptide" evidence="1">
    <location>
        <begin position="1"/>
        <end position="19"/>
    </location>
</feature>
<dbReference type="GeneID" id="19266038"/>
<keyword evidence="1" id="KW-0732">Signal</keyword>
<dbReference type="Proteomes" id="UP000030651">
    <property type="component" value="Unassembled WGS sequence"/>
</dbReference>
<proteinExistence type="predicted"/>
<accession>W3XNW1</accession>
<dbReference type="RefSeq" id="XP_007827797.1">
    <property type="nucleotide sequence ID" value="XM_007829606.1"/>
</dbReference>
<protein>
    <submittedName>
        <fullName evidence="2">Uncharacterized protein</fullName>
    </submittedName>
</protein>
<dbReference type="AlphaFoldDB" id="W3XNW1"/>
<dbReference type="InParanoid" id="W3XNW1"/>
<feature type="chain" id="PRO_5004834915" evidence="1">
    <location>
        <begin position="20"/>
        <end position="185"/>
    </location>
</feature>
<reference evidence="3" key="1">
    <citation type="journal article" date="2015" name="BMC Genomics">
        <title>Genomic and transcriptomic analysis of the endophytic fungus Pestalotiopsis fici reveals its lifestyle and high potential for synthesis of natural products.</title>
        <authorList>
            <person name="Wang X."/>
            <person name="Zhang X."/>
            <person name="Liu L."/>
            <person name="Xiang M."/>
            <person name="Wang W."/>
            <person name="Sun X."/>
            <person name="Che Y."/>
            <person name="Guo L."/>
            <person name="Liu G."/>
            <person name="Guo L."/>
            <person name="Wang C."/>
            <person name="Yin W.B."/>
            <person name="Stadler M."/>
            <person name="Zhang X."/>
            <person name="Liu X."/>
        </authorList>
    </citation>
    <scope>NUCLEOTIDE SEQUENCE [LARGE SCALE GENOMIC DNA]</scope>
    <source>
        <strain evidence="3">W106-1 / CGMCC3.15140</strain>
    </source>
</reference>
<organism evidence="2 3">
    <name type="scientific">Pestalotiopsis fici (strain W106-1 / CGMCC3.15140)</name>
    <dbReference type="NCBI Taxonomy" id="1229662"/>
    <lineage>
        <taxon>Eukaryota</taxon>
        <taxon>Fungi</taxon>
        <taxon>Dikarya</taxon>
        <taxon>Ascomycota</taxon>
        <taxon>Pezizomycotina</taxon>
        <taxon>Sordariomycetes</taxon>
        <taxon>Xylariomycetidae</taxon>
        <taxon>Amphisphaeriales</taxon>
        <taxon>Sporocadaceae</taxon>
        <taxon>Pestalotiopsis</taxon>
    </lineage>
</organism>